<sequence>MKLVVVGDSLLDVDVEGTVERVCPDAPAPVLDVVGEHARAGGAALAATMAARDGVDVTLVSALSDDEAGERVRSLVEVPGLFGRTGAVPVKTRLRCGGTSLARVDRAGSGTPRVTDDMLDAVLSADFVLASDYGRGLLRDERLRSVLTRVPVVWDPHPRGPAPVPGVRLATPNLSEATAFSGAADPDVAAAELVSRWQARAVVVTLGGRGAVLHCGGTPVAVPAPQVRTTDPCGAGDRFAVTAAVRLAGGAAPDDAVAAAVVAAADFLDRGGVSGMRPAVPSTVDAVRRRGGTVVATGGCFDVLHTGHVRMLAAARALGDCLVVCLNSDLSVRRLKGNGRPVNRESERVEVLRALESVDDVVVFGEDTPEHVLGRLRPDVWVKGGDYTVDQLPETAVVRRWGGRSVVVPYHRGRSTTEILSRRA</sequence>
<dbReference type="Gene3D" id="3.40.1190.20">
    <property type="match status" value="1"/>
</dbReference>
<evidence type="ECO:0000256" key="1">
    <source>
        <dbReference type="ARBA" id="ARBA00012519"/>
    </source>
</evidence>
<feature type="domain" description="Carbohydrate kinase PfkB" evidence="9">
    <location>
        <begin position="160"/>
        <end position="273"/>
    </location>
</feature>
<evidence type="ECO:0000256" key="3">
    <source>
        <dbReference type="ARBA" id="ARBA00022695"/>
    </source>
</evidence>
<organism evidence="11 12">
    <name type="scientific">Lentzea cavernae</name>
    <dbReference type="NCBI Taxonomy" id="2020703"/>
    <lineage>
        <taxon>Bacteria</taxon>
        <taxon>Bacillati</taxon>
        <taxon>Actinomycetota</taxon>
        <taxon>Actinomycetes</taxon>
        <taxon>Pseudonocardiales</taxon>
        <taxon>Pseudonocardiaceae</taxon>
        <taxon>Lentzea</taxon>
    </lineage>
</organism>
<keyword evidence="12" id="KW-1185">Reference proteome</keyword>
<feature type="domain" description="Cytidyltransferase-like" evidence="10">
    <location>
        <begin position="297"/>
        <end position="391"/>
    </location>
</feature>
<reference evidence="12" key="1">
    <citation type="journal article" date="2019" name="Int. J. Syst. Evol. Microbiol.">
        <title>The Global Catalogue of Microorganisms (GCM) 10K type strain sequencing project: providing services to taxonomists for standard genome sequencing and annotation.</title>
        <authorList>
            <consortium name="The Broad Institute Genomics Platform"/>
            <consortium name="The Broad Institute Genome Sequencing Center for Infectious Disease"/>
            <person name="Wu L."/>
            <person name="Ma J."/>
        </authorList>
    </citation>
    <scope>NUCLEOTIDE SEQUENCE [LARGE SCALE GENOMIC DNA]</scope>
    <source>
        <strain evidence="12">CGMCC 4.7367</strain>
    </source>
</reference>
<dbReference type="InterPro" id="IPR011611">
    <property type="entry name" value="PfkB_dom"/>
</dbReference>
<dbReference type="PANTHER" id="PTHR43793:SF2">
    <property type="entry name" value="BIFUNCTIONAL PROTEIN HLDE"/>
    <property type="match status" value="1"/>
</dbReference>
<dbReference type="InterPro" id="IPR004821">
    <property type="entry name" value="Cyt_trans-like"/>
</dbReference>
<dbReference type="NCBIfam" id="TIGR02199">
    <property type="entry name" value="rfaE_dom_II"/>
    <property type="match status" value="1"/>
</dbReference>
<dbReference type="EC" id="2.7.7.70" evidence="1"/>
<dbReference type="InterPro" id="IPR014729">
    <property type="entry name" value="Rossmann-like_a/b/a_fold"/>
</dbReference>
<dbReference type="InterPro" id="IPR011914">
    <property type="entry name" value="RfaE_dom_II"/>
</dbReference>
<keyword evidence="3" id="KW-0548">Nucleotidyltransferase</keyword>
<proteinExistence type="predicted"/>
<dbReference type="RefSeq" id="WP_191295694.1">
    <property type="nucleotide sequence ID" value="NZ_BNAR01000001.1"/>
</dbReference>
<dbReference type="SUPFAM" id="SSF53613">
    <property type="entry name" value="Ribokinase-like"/>
    <property type="match status" value="1"/>
</dbReference>
<dbReference type="Pfam" id="PF01467">
    <property type="entry name" value="CTP_transf_like"/>
    <property type="match status" value="1"/>
</dbReference>
<name>A0ABQ3M7P7_9PSEU</name>
<dbReference type="InterPro" id="IPR050385">
    <property type="entry name" value="Archaeal_FAD_synthase"/>
</dbReference>
<dbReference type="NCBIfam" id="TIGR00125">
    <property type="entry name" value="cyt_tran_rel"/>
    <property type="match status" value="1"/>
</dbReference>
<keyword evidence="4" id="KW-0547">Nucleotide-binding</keyword>
<dbReference type="PANTHER" id="PTHR43793">
    <property type="entry name" value="FAD SYNTHASE"/>
    <property type="match status" value="1"/>
</dbReference>
<dbReference type="InterPro" id="IPR029056">
    <property type="entry name" value="Ribokinase-like"/>
</dbReference>
<dbReference type="Pfam" id="PF00294">
    <property type="entry name" value="PfkB"/>
    <property type="match status" value="1"/>
</dbReference>
<keyword evidence="6" id="KW-0511">Multifunctional enzyme</keyword>
<dbReference type="Gene3D" id="3.40.50.620">
    <property type="entry name" value="HUPs"/>
    <property type="match status" value="1"/>
</dbReference>
<evidence type="ECO:0000256" key="2">
    <source>
        <dbReference type="ARBA" id="ARBA00022679"/>
    </source>
</evidence>
<evidence type="ECO:0000313" key="12">
    <source>
        <dbReference type="Proteomes" id="UP000605568"/>
    </source>
</evidence>
<comment type="catalytic activity">
    <reaction evidence="8">
        <text>D-glycero-beta-D-manno-heptose 1-phosphate + ATP + H(+) = ADP-D-glycero-beta-D-manno-heptose + diphosphate</text>
        <dbReference type="Rhea" id="RHEA:27465"/>
        <dbReference type="ChEBI" id="CHEBI:15378"/>
        <dbReference type="ChEBI" id="CHEBI:30616"/>
        <dbReference type="ChEBI" id="CHEBI:33019"/>
        <dbReference type="ChEBI" id="CHEBI:59967"/>
        <dbReference type="ChEBI" id="CHEBI:61593"/>
        <dbReference type="EC" id="2.7.7.70"/>
    </reaction>
</comment>
<evidence type="ECO:0000256" key="8">
    <source>
        <dbReference type="ARBA" id="ARBA00047428"/>
    </source>
</evidence>
<evidence type="ECO:0000259" key="10">
    <source>
        <dbReference type="Pfam" id="PF01467"/>
    </source>
</evidence>
<gene>
    <name evidence="11" type="primary">hldE</name>
    <name evidence="11" type="ORF">GCM10017774_04060</name>
</gene>
<keyword evidence="2" id="KW-0808">Transferase</keyword>
<dbReference type="EMBL" id="BNAR01000001">
    <property type="protein sequence ID" value="GHH28961.1"/>
    <property type="molecule type" value="Genomic_DNA"/>
</dbReference>
<comment type="caution">
    <text evidence="11">The sequence shown here is derived from an EMBL/GenBank/DDBJ whole genome shotgun (WGS) entry which is preliminary data.</text>
</comment>
<evidence type="ECO:0000256" key="7">
    <source>
        <dbReference type="ARBA" id="ARBA00023277"/>
    </source>
</evidence>
<keyword evidence="5" id="KW-0067">ATP-binding</keyword>
<evidence type="ECO:0000259" key="9">
    <source>
        <dbReference type="Pfam" id="PF00294"/>
    </source>
</evidence>
<evidence type="ECO:0000256" key="4">
    <source>
        <dbReference type="ARBA" id="ARBA00022741"/>
    </source>
</evidence>
<keyword evidence="7" id="KW-0119">Carbohydrate metabolism</keyword>
<evidence type="ECO:0000256" key="5">
    <source>
        <dbReference type="ARBA" id="ARBA00022840"/>
    </source>
</evidence>
<protein>
    <recommendedName>
        <fullName evidence="1">D-glycero-beta-D-manno-heptose 1-phosphate adenylyltransferase</fullName>
        <ecNumber evidence="1">2.7.7.70</ecNumber>
    </recommendedName>
</protein>
<evidence type="ECO:0000313" key="11">
    <source>
        <dbReference type="EMBL" id="GHH28961.1"/>
    </source>
</evidence>
<dbReference type="SUPFAM" id="SSF52374">
    <property type="entry name" value="Nucleotidylyl transferase"/>
    <property type="match status" value="1"/>
</dbReference>
<evidence type="ECO:0000256" key="6">
    <source>
        <dbReference type="ARBA" id="ARBA00023268"/>
    </source>
</evidence>
<dbReference type="Proteomes" id="UP000605568">
    <property type="component" value="Unassembled WGS sequence"/>
</dbReference>
<accession>A0ABQ3M7P7</accession>